<protein>
    <submittedName>
        <fullName evidence="2">Uncharacterized protein</fullName>
    </submittedName>
</protein>
<reference evidence="2 3" key="1">
    <citation type="journal article" date="2019" name="Sci. Rep.">
        <title>Orb-weaving spider Araneus ventricosus genome elucidates the spidroin gene catalogue.</title>
        <authorList>
            <person name="Kono N."/>
            <person name="Nakamura H."/>
            <person name="Ohtoshi R."/>
            <person name="Moran D.A.P."/>
            <person name="Shinohara A."/>
            <person name="Yoshida Y."/>
            <person name="Fujiwara M."/>
            <person name="Mori M."/>
            <person name="Tomita M."/>
            <person name="Arakawa K."/>
        </authorList>
    </citation>
    <scope>NUCLEOTIDE SEQUENCE [LARGE SCALE GENOMIC DNA]</scope>
</reference>
<keyword evidence="3" id="KW-1185">Reference proteome</keyword>
<organism evidence="2 3">
    <name type="scientific">Araneus ventricosus</name>
    <name type="common">Orbweaver spider</name>
    <name type="synonym">Epeira ventricosa</name>
    <dbReference type="NCBI Taxonomy" id="182803"/>
    <lineage>
        <taxon>Eukaryota</taxon>
        <taxon>Metazoa</taxon>
        <taxon>Ecdysozoa</taxon>
        <taxon>Arthropoda</taxon>
        <taxon>Chelicerata</taxon>
        <taxon>Arachnida</taxon>
        <taxon>Araneae</taxon>
        <taxon>Araneomorphae</taxon>
        <taxon>Entelegynae</taxon>
        <taxon>Araneoidea</taxon>
        <taxon>Araneidae</taxon>
        <taxon>Araneus</taxon>
    </lineage>
</organism>
<proteinExistence type="predicted"/>
<feature type="compositionally biased region" description="Basic and acidic residues" evidence="1">
    <location>
        <begin position="11"/>
        <end position="31"/>
    </location>
</feature>
<name>A0A4Y2DH21_ARAVE</name>
<evidence type="ECO:0000256" key="1">
    <source>
        <dbReference type="SAM" id="MobiDB-lite"/>
    </source>
</evidence>
<dbReference type="EMBL" id="BGPR01000361">
    <property type="protein sequence ID" value="GBM15509.1"/>
    <property type="molecule type" value="Genomic_DNA"/>
</dbReference>
<dbReference type="AlphaFoldDB" id="A0A4Y2DH21"/>
<sequence>MIGSGQRKKDKTNERSIYHSAGEERQRTHQDAKHRGLLWSDAFMKVRLKFSATPHRDWAKEFIVWSFGERERDRRKIDLEIDSRLDSRDRRRLRSQISARDSALVREFLDSVESKPTLG</sequence>
<accession>A0A4Y2DH21</accession>
<evidence type="ECO:0000313" key="3">
    <source>
        <dbReference type="Proteomes" id="UP000499080"/>
    </source>
</evidence>
<feature type="compositionally biased region" description="Basic residues" evidence="1">
    <location>
        <begin position="1"/>
        <end position="10"/>
    </location>
</feature>
<dbReference type="Proteomes" id="UP000499080">
    <property type="component" value="Unassembled WGS sequence"/>
</dbReference>
<gene>
    <name evidence="2" type="ORF">AVEN_8901_1</name>
</gene>
<comment type="caution">
    <text evidence="2">The sequence shown here is derived from an EMBL/GenBank/DDBJ whole genome shotgun (WGS) entry which is preliminary data.</text>
</comment>
<evidence type="ECO:0000313" key="2">
    <source>
        <dbReference type="EMBL" id="GBM15509.1"/>
    </source>
</evidence>
<feature type="region of interest" description="Disordered" evidence="1">
    <location>
        <begin position="1"/>
        <end position="31"/>
    </location>
</feature>